<dbReference type="Pfam" id="PF01909">
    <property type="entry name" value="NTP_transf_2"/>
    <property type="match status" value="1"/>
</dbReference>
<keyword evidence="6" id="KW-1185">Reference proteome</keyword>
<proteinExistence type="predicted"/>
<organism evidence="5 6">
    <name type="scientific">Wenzhouxiangella sediminis</name>
    <dbReference type="NCBI Taxonomy" id="1792836"/>
    <lineage>
        <taxon>Bacteria</taxon>
        <taxon>Pseudomonadati</taxon>
        <taxon>Pseudomonadota</taxon>
        <taxon>Gammaproteobacteria</taxon>
        <taxon>Chromatiales</taxon>
        <taxon>Wenzhouxiangellaceae</taxon>
        <taxon>Wenzhouxiangella</taxon>
    </lineage>
</organism>
<evidence type="ECO:0000256" key="1">
    <source>
        <dbReference type="ARBA" id="ARBA00023015"/>
    </source>
</evidence>
<dbReference type="EMBL" id="QUZK01000045">
    <property type="protein sequence ID" value="RFF29566.1"/>
    <property type="molecule type" value="Genomic_DNA"/>
</dbReference>
<dbReference type="CDD" id="cd00090">
    <property type="entry name" value="HTH_ARSR"/>
    <property type="match status" value="1"/>
</dbReference>
<evidence type="ECO:0000313" key="5">
    <source>
        <dbReference type="EMBL" id="RFF29566.1"/>
    </source>
</evidence>
<dbReference type="RefSeq" id="WP_116651430.1">
    <property type="nucleotide sequence ID" value="NZ_QUZK01000045.1"/>
</dbReference>
<name>A0A3E1K6J8_9GAMM</name>
<keyword evidence="2" id="KW-0238">DNA-binding</keyword>
<dbReference type="GO" id="GO:0016779">
    <property type="term" value="F:nucleotidyltransferase activity"/>
    <property type="evidence" value="ECO:0007669"/>
    <property type="project" value="InterPro"/>
</dbReference>
<reference evidence="5 6" key="1">
    <citation type="submission" date="2018-08" db="EMBL/GenBank/DDBJ databases">
        <title>Wenzhouxiangella salilacus sp. nov., a novel bacterium isolated from a saline lake in Xinjiang Province, China.</title>
        <authorList>
            <person name="Han S."/>
        </authorList>
    </citation>
    <scope>NUCLEOTIDE SEQUENCE [LARGE SCALE GENOMIC DNA]</scope>
    <source>
        <strain evidence="5 6">XDB06</strain>
    </source>
</reference>
<dbReference type="InterPro" id="IPR051011">
    <property type="entry name" value="Metal_resp_trans_reg"/>
</dbReference>
<dbReference type="InterPro" id="IPR011991">
    <property type="entry name" value="ArsR-like_HTH"/>
</dbReference>
<evidence type="ECO:0000313" key="6">
    <source>
        <dbReference type="Proteomes" id="UP000260351"/>
    </source>
</evidence>
<dbReference type="PROSITE" id="PS50987">
    <property type="entry name" value="HTH_ARSR_2"/>
    <property type="match status" value="1"/>
</dbReference>
<dbReference type="InterPro" id="IPR036390">
    <property type="entry name" value="WH_DNA-bd_sf"/>
</dbReference>
<dbReference type="Gene3D" id="3.30.460.10">
    <property type="entry name" value="Beta Polymerase, domain 2"/>
    <property type="match status" value="1"/>
</dbReference>
<accession>A0A3E1K6J8</accession>
<keyword evidence="1" id="KW-0805">Transcription regulation</keyword>
<dbReference type="AlphaFoldDB" id="A0A3E1K6J8"/>
<dbReference type="Gene3D" id="1.10.10.10">
    <property type="entry name" value="Winged helix-like DNA-binding domain superfamily/Winged helix DNA-binding domain"/>
    <property type="match status" value="1"/>
</dbReference>
<dbReference type="SMART" id="SM00418">
    <property type="entry name" value="HTH_ARSR"/>
    <property type="match status" value="1"/>
</dbReference>
<dbReference type="GO" id="GO:0003700">
    <property type="term" value="F:DNA-binding transcription factor activity"/>
    <property type="evidence" value="ECO:0007669"/>
    <property type="project" value="InterPro"/>
</dbReference>
<dbReference type="Proteomes" id="UP000260351">
    <property type="component" value="Unassembled WGS sequence"/>
</dbReference>
<evidence type="ECO:0000256" key="2">
    <source>
        <dbReference type="ARBA" id="ARBA00023125"/>
    </source>
</evidence>
<feature type="domain" description="HTH arsR-type" evidence="4">
    <location>
        <begin position="1"/>
        <end position="90"/>
    </location>
</feature>
<dbReference type="PANTHER" id="PTHR43132">
    <property type="entry name" value="ARSENICAL RESISTANCE OPERON REPRESSOR ARSR-RELATED"/>
    <property type="match status" value="1"/>
</dbReference>
<gene>
    <name evidence="5" type="ORF">DZC52_12210</name>
</gene>
<dbReference type="InterPro" id="IPR001845">
    <property type="entry name" value="HTH_ArsR_DNA-bd_dom"/>
</dbReference>
<dbReference type="InterPro" id="IPR043519">
    <property type="entry name" value="NT_sf"/>
</dbReference>
<dbReference type="SUPFAM" id="SSF81301">
    <property type="entry name" value="Nucleotidyltransferase"/>
    <property type="match status" value="1"/>
</dbReference>
<dbReference type="OrthoDB" id="8223306at2"/>
<dbReference type="GO" id="GO:0003677">
    <property type="term" value="F:DNA binding"/>
    <property type="evidence" value="ECO:0007669"/>
    <property type="project" value="UniProtKB-KW"/>
</dbReference>
<dbReference type="InterPro" id="IPR002934">
    <property type="entry name" value="Polymerase_NTP_transf_dom"/>
</dbReference>
<dbReference type="CDD" id="cd05403">
    <property type="entry name" value="NT_KNTase_like"/>
    <property type="match status" value="1"/>
</dbReference>
<evidence type="ECO:0000256" key="3">
    <source>
        <dbReference type="ARBA" id="ARBA00023163"/>
    </source>
</evidence>
<protein>
    <submittedName>
        <fullName evidence="5">ArsR family transcriptional regulator</fullName>
    </submittedName>
</protein>
<sequence>MDPAASVLFGKTRQAVLSALFERGAEGIYVRELERQTGISTGALHHELRQLMQADLVEKNKDGNRVVYRINDSHPIYTELRGIIEKTCGVPAQVRAALGDLESDIEFAAIFGSTARGTSHAGSDIDLLLVGELTQSKLIDRIQPLEERLHREIGFRLYTRDEFNKRRQSDPFLTRVLSRPLIPILGTIDDGQEEAISGASLH</sequence>
<evidence type="ECO:0000259" key="4">
    <source>
        <dbReference type="PROSITE" id="PS50987"/>
    </source>
</evidence>
<dbReference type="SUPFAM" id="SSF46785">
    <property type="entry name" value="Winged helix' DNA-binding domain"/>
    <property type="match status" value="1"/>
</dbReference>
<dbReference type="InterPro" id="IPR036388">
    <property type="entry name" value="WH-like_DNA-bd_sf"/>
</dbReference>
<dbReference type="Pfam" id="PF01022">
    <property type="entry name" value="HTH_5"/>
    <property type="match status" value="1"/>
</dbReference>
<dbReference type="PANTHER" id="PTHR43132:SF8">
    <property type="entry name" value="HTH-TYPE TRANSCRIPTIONAL REGULATOR KMTR"/>
    <property type="match status" value="1"/>
</dbReference>
<comment type="caution">
    <text evidence="5">The sequence shown here is derived from an EMBL/GenBank/DDBJ whole genome shotgun (WGS) entry which is preliminary data.</text>
</comment>
<keyword evidence="3" id="KW-0804">Transcription</keyword>